<dbReference type="InterPro" id="IPR050177">
    <property type="entry name" value="Lipid_A_modif_metabolic_enz"/>
</dbReference>
<dbReference type="SUPFAM" id="SSF51735">
    <property type="entry name" value="NAD(P)-binding Rossmann-fold domains"/>
    <property type="match status" value="1"/>
</dbReference>
<dbReference type="AlphaFoldDB" id="A0A5B8A109"/>
<reference evidence="2 3" key="1">
    <citation type="submission" date="2019-06" db="EMBL/GenBank/DDBJ databases">
        <authorList>
            <person name="Srinivasan S."/>
        </authorList>
    </citation>
    <scope>NUCLEOTIDE SEQUENCE [LARGE SCALE GENOMIC DNA]</scope>
    <source>
        <strain evidence="2 3">17J68-5</strain>
    </source>
</reference>
<evidence type="ECO:0000313" key="2">
    <source>
        <dbReference type="EMBL" id="QDA61000.1"/>
    </source>
</evidence>
<dbReference type="EMBL" id="CP040896">
    <property type="protein sequence ID" value="QDA61000.1"/>
    <property type="molecule type" value="Genomic_DNA"/>
</dbReference>
<gene>
    <name evidence="2" type="ORF">FHG12_13195</name>
</gene>
<proteinExistence type="predicted"/>
<sequence length="310" mass="34949">MQTILGAGGAIGTELARELRHYTDRVRLVGRKPVAVNPTDELFSADLTNAAQVERAVAGSDVVYLTVGYEYNRRVWRAKWPATMRNVLDACQKHQAKLVFFDNVYMYDRAYIAHMTEETPVRPTSKKGEIRAQIAQMLLSAAQSGQVQALIARSADFLGLKNSVLVETVYKNLSKGKRADWLANADKIHNWTNVLDAAKATALLGNTPDAYNQVWHLPTDKAPITGRQWVEMFAQEMHVAPRFRVVPLWLMSLLGLFVPVMRELREMAYQYSQDYFFDSSKFEKRFGYTPISAREGVRQIVTSGKQGAGN</sequence>
<dbReference type="InterPro" id="IPR001509">
    <property type="entry name" value="Epimerase_deHydtase"/>
</dbReference>
<dbReference type="KEGG" id="hyj:FHG12_13195"/>
<keyword evidence="3" id="KW-1185">Reference proteome</keyword>
<dbReference type="Proteomes" id="UP000305398">
    <property type="component" value="Chromosome"/>
</dbReference>
<dbReference type="PANTHER" id="PTHR43245">
    <property type="entry name" value="BIFUNCTIONAL POLYMYXIN RESISTANCE PROTEIN ARNA"/>
    <property type="match status" value="1"/>
</dbReference>
<name>A0A5B8A109_9BACT</name>
<dbReference type="OrthoDB" id="112777at2"/>
<dbReference type="PANTHER" id="PTHR43245:SF13">
    <property type="entry name" value="UDP-D-APIOSE_UDP-D-XYLOSE SYNTHASE 2"/>
    <property type="match status" value="1"/>
</dbReference>
<accession>A0A5B8A109</accession>
<feature type="domain" description="NAD-dependent epimerase/dehydratase" evidence="1">
    <location>
        <begin position="4"/>
        <end position="210"/>
    </location>
</feature>
<dbReference type="Gene3D" id="3.40.50.720">
    <property type="entry name" value="NAD(P)-binding Rossmann-like Domain"/>
    <property type="match status" value="1"/>
</dbReference>
<dbReference type="Pfam" id="PF01370">
    <property type="entry name" value="Epimerase"/>
    <property type="match status" value="1"/>
</dbReference>
<dbReference type="RefSeq" id="WP_139516174.1">
    <property type="nucleotide sequence ID" value="NZ_CP040896.1"/>
</dbReference>
<evidence type="ECO:0000259" key="1">
    <source>
        <dbReference type="Pfam" id="PF01370"/>
    </source>
</evidence>
<evidence type="ECO:0000313" key="3">
    <source>
        <dbReference type="Proteomes" id="UP000305398"/>
    </source>
</evidence>
<organism evidence="2 3">
    <name type="scientific">Hymenobacter jejuensis</name>
    <dbReference type="NCBI Taxonomy" id="2502781"/>
    <lineage>
        <taxon>Bacteria</taxon>
        <taxon>Pseudomonadati</taxon>
        <taxon>Bacteroidota</taxon>
        <taxon>Cytophagia</taxon>
        <taxon>Cytophagales</taxon>
        <taxon>Hymenobacteraceae</taxon>
        <taxon>Hymenobacter</taxon>
    </lineage>
</organism>
<dbReference type="InterPro" id="IPR036291">
    <property type="entry name" value="NAD(P)-bd_dom_sf"/>
</dbReference>
<protein>
    <submittedName>
        <fullName evidence="2">NAD-dependent epimerase/dehydratase family protein</fullName>
    </submittedName>
</protein>